<dbReference type="EMBL" id="QYUO01000001">
    <property type="protein sequence ID" value="RJF99932.1"/>
    <property type="molecule type" value="Genomic_DNA"/>
</dbReference>
<dbReference type="OrthoDB" id="8527941at2"/>
<evidence type="ECO:0000313" key="2">
    <source>
        <dbReference type="Proteomes" id="UP000265955"/>
    </source>
</evidence>
<organism evidence="1 2">
    <name type="scientific">Noviherbaspirillum saxi</name>
    <dbReference type="NCBI Taxonomy" id="2320863"/>
    <lineage>
        <taxon>Bacteria</taxon>
        <taxon>Pseudomonadati</taxon>
        <taxon>Pseudomonadota</taxon>
        <taxon>Betaproteobacteria</taxon>
        <taxon>Burkholderiales</taxon>
        <taxon>Oxalobacteraceae</taxon>
        <taxon>Noviherbaspirillum</taxon>
    </lineage>
</organism>
<accession>A0A3A3FUT7</accession>
<reference evidence="2" key="1">
    <citation type="submission" date="2018-09" db="EMBL/GenBank/DDBJ databases">
        <authorList>
            <person name="Zhu H."/>
        </authorList>
    </citation>
    <scope>NUCLEOTIDE SEQUENCE [LARGE SCALE GENOMIC DNA]</scope>
    <source>
        <strain evidence="2">K1R23-30</strain>
    </source>
</reference>
<protein>
    <submittedName>
        <fullName evidence="1">YfiR family protein</fullName>
    </submittedName>
</protein>
<proteinExistence type="predicted"/>
<evidence type="ECO:0000313" key="1">
    <source>
        <dbReference type="EMBL" id="RJF99932.1"/>
    </source>
</evidence>
<name>A0A3A3FUT7_9BURK</name>
<dbReference type="Proteomes" id="UP000265955">
    <property type="component" value="Unassembled WGS sequence"/>
</dbReference>
<sequence>MLPAMAIAQPVPEQDLKAAFVYNFVLFTDWPSDTTFEGNALNICIHANSAMRPAMAALNDRSIKGYRIAVRSLATLDNLRICHVLFVDSGDRERWTQIRKAVDGAPVLTVSDDEEIRLDGSIIALGAEGNRVVFDVDMRAARLARLGLSSKLLRLARTAQ</sequence>
<comment type="caution">
    <text evidence="1">The sequence shown here is derived from an EMBL/GenBank/DDBJ whole genome shotgun (WGS) entry which is preliminary data.</text>
</comment>
<dbReference type="InterPro" id="IPR025293">
    <property type="entry name" value="YfiR/HmsC-like"/>
</dbReference>
<dbReference type="AlphaFoldDB" id="A0A3A3FUT7"/>
<dbReference type="Pfam" id="PF13689">
    <property type="entry name" value="DUF4154"/>
    <property type="match status" value="1"/>
</dbReference>
<keyword evidence="2" id="KW-1185">Reference proteome</keyword>
<gene>
    <name evidence="1" type="ORF">D3871_04230</name>
</gene>